<evidence type="ECO:0000313" key="1">
    <source>
        <dbReference type="EMBL" id="AAK81167.1"/>
    </source>
</evidence>
<evidence type="ECO:0008006" key="3">
    <source>
        <dbReference type="Google" id="ProtNLM"/>
    </source>
</evidence>
<dbReference type="AlphaFoldDB" id="Q97E83"/>
<evidence type="ECO:0000313" key="2">
    <source>
        <dbReference type="Proteomes" id="UP000000814"/>
    </source>
</evidence>
<dbReference type="HOGENOM" id="CLU_149191_0_0_9"/>
<dbReference type="KEGG" id="cac:CA_C3232"/>
<dbReference type="eggNOG" id="ENOG502ZRG4">
    <property type="taxonomic scope" value="Bacteria"/>
</dbReference>
<dbReference type="PATRIC" id="fig|272562.8.peg.3410"/>
<dbReference type="GeneID" id="44999729"/>
<name>Q97E83_CLOAB</name>
<dbReference type="EMBL" id="AE001437">
    <property type="protein sequence ID" value="AAK81167.1"/>
    <property type="molecule type" value="Genomic_DNA"/>
</dbReference>
<accession>Q97E83</accession>
<dbReference type="PIR" id="D97297">
    <property type="entry name" value="D97297"/>
</dbReference>
<gene>
    <name evidence="1" type="ordered locus">CA_C3232</name>
</gene>
<organism evidence="1 2">
    <name type="scientific">Clostridium acetobutylicum (strain ATCC 824 / DSM 792 / JCM 1419 / IAM 19013 / LMG 5710 / NBRC 13948 / NRRL B-527 / VKM B-1787 / 2291 / W)</name>
    <dbReference type="NCBI Taxonomy" id="272562"/>
    <lineage>
        <taxon>Bacteria</taxon>
        <taxon>Bacillati</taxon>
        <taxon>Bacillota</taxon>
        <taxon>Clostridia</taxon>
        <taxon>Eubacteriales</taxon>
        <taxon>Clostridiaceae</taxon>
        <taxon>Clostridium</taxon>
    </lineage>
</organism>
<keyword evidence="2" id="KW-1185">Reference proteome</keyword>
<protein>
    <recommendedName>
        <fullName evidence="3">SH3b domain-containing protein</fullName>
    </recommendedName>
</protein>
<reference evidence="1 2" key="1">
    <citation type="journal article" date="2001" name="J. Bacteriol.">
        <title>Genome sequence and comparative analysis of the solvent-producing bacterium Clostridium acetobutylicum.</title>
        <authorList>
            <person name="Nolling J."/>
            <person name="Breton G."/>
            <person name="Omelchenko M.V."/>
            <person name="Makarova K.S."/>
            <person name="Zeng Q."/>
            <person name="Gibson R."/>
            <person name="Lee H.M."/>
            <person name="Dubois J."/>
            <person name="Qiu D."/>
            <person name="Hitti J."/>
            <person name="Wolf Y.I."/>
            <person name="Tatusov R.L."/>
            <person name="Sabathe F."/>
            <person name="Doucette-Stamm L."/>
            <person name="Soucaille P."/>
            <person name="Daly M.J."/>
            <person name="Bennett G.N."/>
            <person name="Koonin E.V."/>
            <person name="Smith D.R."/>
        </authorList>
    </citation>
    <scope>NUCLEOTIDE SEQUENCE [LARGE SCALE GENOMIC DNA]</scope>
    <source>
        <strain evidence="2">ATCC 824 / DSM 792 / JCM 1419 / LMG 5710 / VKM B-1787</strain>
    </source>
</reference>
<dbReference type="OrthoDB" id="1937134at2"/>
<dbReference type="RefSeq" id="WP_010966507.1">
    <property type="nucleotide sequence ID" value="NC_003030.1"/>
</dbReference>
<dbReference type="Proteomes" id="UP000000814">
    <property type="component" value="Chromosome"/>
</dbReference>
<sequence length="145" mass="16771">MIILVVLIFFGVCIYFAVDLIKKEEEQKRHIMVLTRQNNKMKKALKGYSDKKEERFNNSVVIKYIPVKSKNGVVSKNTKLYIAPVYDSYILTNVQSGTNIKIIDSGQIENNLWYEVMINLNIDTNNKGWIPSSDLILEEDIIEPK</sequence>
<proteinExistence type="predicted"/>
<dbReference type="STRING" id="272562.CA_C3232"/>